<feature type="transmembrane region" description="Helical" evidence="1">
    <location>
        <begin position="54"/>
        <end position="76"/>
    </location>
</feature>
<feature type="transmembrane region" description="Helical" evidence="1">
    <location>
        <begin position="143"/>
        <end position="162"/>
    </location>
</feature>
<keyword evidence="1" id="KW-1133">Transmembrane helix</keyword>
<feature type="transmembrane region" description="Helical" evidence="1">
    <location>
        <begin position="191"/>
        <end position="210"/>
    </location>
</feature>
<dbReference type="InterPro" id="IPR007163">
    <property type="entry name" value="VCA0040-like"/>
</dbReference>
<feature type="transmembrane region" description="Helical" evidence="1">
    <location>
        <begin position="247"/>
        <end position="265"/>
    </location>
</feature>
<sequence>MEWKNIYRGLMMGASDVVPGVSGGTIALVLGIYDQLIQSINGFFSKEWKKHLGFLIPLGVGVVGAILSLSKVIGWLFDHYPVPTQFTFLGLILGVLPYLFKKSEAKVNFKGLHIGLLMVAAALVASLNILPGDATYIIPEMNFATYAYLFFTGFVASTAMILPGISGSLLLIILGAFGTIIHAVNELNLSILIVVALGIVTGIATMSKIIKYFLANFAIGTYAVVIGLVIGSIVVIFPGWPATVEETLLSIATFALGLFVAYVLGRVEYKEVK</sequence>
<keyword evidence="3" id="KW-1185">Reference proteome</keyword>
<evidence type="ECO:0000313" key="2">
    <source>
        <dbReference type="EMBL" id="MCZ0702700.1"/>
    </source>
</evidence>
<accession>A0A9J6RBK4</accession>
<dbReference type="EMBL" id="JAPRAT010000008">
    <property type="protein sequence ID" value="MCZ0702700.1"/>
    <property type="molecule type" value="Genomic_DNA"/>
</dbReference>
<evidence type="ECO:0000313" key="3">
    <source>
        <dbReference type="Proteomes" id="UP001084197"/>
    </source>
</evidence>
<dbReference type="Proteomes" id="UP001084197">
    <property type="component" value="Unassembled WGS sequence"/>
</dbReference>
<dbReference type="RefSeq" id="WP_268779469.1">
    <property type="nucleotide sequence ID" value="NZ_JAPRAT010000008.1"/>
</dbReference>
<name>A0A9J6RBK4_9BACI</name>
<reference evidence="2" key="1">
    <citation type="submission" date="2022-11" db="EMBL/GenBank/DDBJ databases">
        <title>WGS of Natronobacillus azotifigens 24KS-1, an anaerobic diazotrophic haloalkaliphile from soda-rich habitats.</title>
        <authorList>
            <person name="Sorokin D.Y."/>
            <person name="Merkel A.Y."/>
        </authorList>
    </citation>
    <scope>NUCLEOTIDE SEQUENCE</scope>
    <source>
        <strain evidence="2">24KS-1</strain>
    </source>
</reference>
<comment type="caution">
    <text evidence="2">The sequence shown here is derived from an EMBL/GenBank/DDBJ whole genome shotgun (WGS) entry which is preliminary data.</text>
</comment>
<feature type="transmembrane region" description="Helical" evidence="1">
    <location>
        <begin position="112"/>
        <end position="131"/>
    </location>
</feature>
<dbReference type="Pfam" id="PF04018">
    <property type="entry name" value="VCA0040-like"/>
    <property type="match status" value="1"/>
</dbReference>
<keyword evidence="1" id="KW-0812">Transmembrane</keyword>
<feature type="transmembrane region" description="Helical" evidence="1">
    <location>
        <begin position="169"/>
        <end position="185"/>
    </location>
</feature>
<protein>
    <submittedName>
        <fullName evidence="2">DUF368 domain-containing protein</fullName>
    </submittedName>
</protein>
<evidence type="ECO:0000256" key="1">
    <source>
        <dbReference type="SAM" id="Phobius"/>
    </source>
</evidence>
<organism evidence="2 3">
    <name type="scientific">Natronobacillus azotifigens</name>
    <dbReference type="NCBI Taxonomy" id="472978"/>
    <lineage>
        <taxon>Bacteria</taxon>
        <taxon>Bacillati</taxon>
        <taxon>Bacillota</taxon>
        <taxon>Bacilli</taxon>
        <taxon>Bacillales</taxon>
        <taxon>Bacillaceae</taxon>
        <taxon>Natronobacillus</taxon>
    </lineage>
</organism>
<proteinExistence type="predicted"/>
<dbReference type="PANTHER" id="PTHR37308">
    <property type="entry name" value="INTEGRAL MEMBRANE PROTEIN"/>
    <property type="match status" value="1"/>
</dbReference>
<feature type="transmembrane region" description="Helical" evidence="1">
    <location>
        <begin position="6"/>
        <end position="33"/>
    </location>
</feature>
<keyword evidence="1" id="KW-0472">Membrane</keyword>
<dbReference type="AlphaFoldDB" id="A0A9J6RBK4"/>
<feature type="transmembrane region" description="Helical" evidence="1">
    <location>
        <begin position="217"/>
        <end position="241"/>
    </location>
</feature>
<gene>
    <name evidence="2" type="ORF">OWO01_05715</name>
</gene>
<dbReference type="PANTHER" id="PTHR37308:SF1">
    <property type="entry name" value="POLYPRENYL-PHOSPHATE TRANSPORTER"/>
    <property type="match status" value="1"/>
</dbReference>
<feature type="transmembrane region" description="Helical" evidence="1">
    <location>
        <begin position="82"/>
        <end position="100"/>
    </location>
</feature>